<dbReference type="SUPFAM" id="SSF51735">
    <property type="entry name" value="NAD(P)-binding Rossmann-fold domains"/>
    <property type="match status" value="1"/>
</dbReference>
<evidence type="ECO:0000256" key="20">
    <source>
        <dbReference type="ARBA" id="ARBA00030288"/>
    </source>
</evidence>
<evidence type="ECO:0000256" key="13">
    <source>
        <dbReference type="ARBA" id="ARBA00022958"/>
    </source>
</evidence>
<gene>
    <name evidence="31" type="primary">KCNMA1</name>
    <name evidence="31" type="synonym">LOC115571000</name>
</gene>
<feature type="compositionally biased region" description="Basic and acidic residues" evidence="28">
    <location>
        <begin position="1169"/>
        <end position="1182"/>
    </location>
</feature>
<keyword evidence="16 29" id="KW-0472">Membrane</keyword>
<feature type="transmembrane region" description="Helical" evidence="29">
    <location>
        <begin position="68"/>
        <end position="90"/>
    </location>
</feature>
<evidence type="ECO:0000256" key="26">
    <source>
        <dbReference type="ARBA" id="ARBA00033447"/>
    </source>
</evidence>
<dbReference type="InterPro" id="IPR003148">
    <property type="entry name" value="RCK_N"/>
</dbReference>
<evidence type="ECO:0000256" key="12">
    <source>
        <dbReference type="ARBA" id="ARBA00022882"/>
    </source>
</evidence>
<keyword evidence="14 29" id="KW-1133">Transmembrane helix</keyword>
<evidence type="ECO:0000256" key="11">
    <source>
        <dbReference type="ARBA" id="ARBA00022842"/>
    </source>
</evidence>
<evidence type="ECO:0000256" key="27">
    <source>
        <dbReference type="ARBA" id="ARBA00034430"/>
    </source>
</evidence>
<keyword evidence="10" id="KW-0106">Calcium</keyword>
<evidence type="ECO:0000256" key="28">
    <source>
        <dbReference type="SAM" id="MobiDB-lite"/>
    </source>
</evidence>
<feature type="transmembrane region" description="Helical" evidence="29">
    <location>
        <begin position="343"/>
        <end position="361"/>
    </location>
</feature>
<protein>
    <recommendedName>
        <fullName evidence="3">Calcium-activated potassium channel subunit alpha-1</fullName>
    </recommendedName>
    <alternativeName>
        <fullName evidence="18">BK channel</fullName>
    </alternativeName>
    <alternativeName>
        <fullName evidence="22">BKCA alpha</fullName>
    </alternativeName>
    <alternativeName>
        <fullName evidence="20">Calcium-activated potassium channel, subfamily M subunit alpha-1</fullName>
    </alternativeName>
    <alternativeName>
        <fullName evidence="24">K(VCA)alpha</fullName>
    </alternativeName>
    <alternativeName>
        <fullName evidence="23">KCa1.1</fullName>
    </alternativeName>
    <alternativeName>
        <fullName evidence="25">Maxi K channel</fullName>
    </alternativeName>
    <alternativeName>
        <fullName evidence="19">Slo-alpha</fullName>
    </alternativeName>
    <alternativeName>
        <fullName evidence="21">Slo1</fullName>
    </alternativeName>
    <alternativeName>
        <fullName evidence="26">Slowpoke homolog</fullName>
    </alternativeName>
</protein>
<feature type="region of interest" description="Disordered" evidence="28">
    <location>
        <begin position="684"/>
        <end position="711"/>
    </location>
</feature>
<feature type="domain" description="RCK N-terminal" evidence="30">
    <location>
        <begin position="761"/>
        <end position="905"/>
    </location>
</feature>
<organism evidence="31 32">
    <name type="scientific">Sparus aurata</name>
    <name type="common">Gilthead sea bream</name>
    <dbReference type="NCBI Taxonomy" id="8175"/>
    <lineage>
        <taxon>Eukaryota</taxon>
        <taxon>Metazoa</taxon>
        <taxon>Chordata</taxon>
        <taxon>Craniata</taxon>
        <taxon>Vertebrata</taxon>
        <taxon>Euteleostomi</taxon>
        <taxon>Actinopterygii</taxon>
        <taxon>Neopterygii</taxon>
        <taxon>Teleostei</taxon>
        <taxon>Neoteleostei</taxon>
        <taxon>Acanthomorphata</taxon>
        <taxon>Eupercaria</taxon>
        <taxon>Spariformes</taxon>
        <taxon>Sparidae</taxon>
        <taxon>Sparus</taxon>
    </lineage>
</organism>
<evidence type="ECO:0000313" key="32">
    <source>
        <dbReference type="Proteomes" id="UP000472265"/>
    </source>
</evidence>
<dbReference type="PANTHER" id="PTHR10027">
    <property type="entry name" value="CALCIUM-ACTIVATED POTASSIUM CHANNEL ALPHA CHAIN"/>
    <property type="match status" value="1"/>
</dbReference>
<dbReference type="InterPro" id="IPR047871">
    <property type="entry name" value="K_chnl_Slo-like"/>
</dbReference>
<evidence type="ECO:0000256" key="25">
    <source>
        <dbReference type="ARBA" id="ARBA00031999"/>
    </source>
</evidence>
<evidence type="ECO:0000256" key="2">
    <source>
        <dbReference type="ARBA" id="ARBA00008648"/>
    </source>
</evidence>
<dbReference type="GO" id="GO:0045211">
    <property type="term" value="C:postsynaptic membrane"/>
    <property type="evidence" value="ECO:0007669"/>
    <property type="project" value="TreeGrafter"/>
</dbReference>
<evidence type="ECO:0000256" key="9">
    <source>
        <dbReference type="ARBA" id="ARBA00022826"/>
    </source>
</evidence>
<dbReference type="Gene3D" id="3.40.50.720">
    <property type="entry name" value="NAD(P)-binding Rossmann-like Domain"/>
    <property type="match status" value="2"/>
</dbReference>
<evidence type="ECO:0000256" key="21">
    <source>
        <dbReference type="ARBA" id="ARBA00030326"/>
    </source>
</evidence>
<dbReference type="SUPFAM" id="SSF81324">
    <property type="entry name" value="Voltage-gated potassium channels"/>
    <property type="match status" value="1"/>
</dbReference>
<dbReference type="InterPro" id="IPR036291">
    <property type="entry name" value="NAD(P)-bd_dom_sf"/>
</dbReference>
<keyword evidence="13" id="KW-0630">Potassium</keyword>
<dbReference type="Pfam" id="PF03493">
    <property type="entry name" value="BK_channel_a"/>
    <property type="match status" value="1"/>
</dbReference>
<evidence type="ECO:0000256" key="29">
    <source>
        <dbReference type="SAM" id="Phobius"/>
    </source>
</evidence>
<dbReference type="PRINTS" id="PR00169">
    <property type="entry name" value="KCHANNEL"/>
</dbReference>
<evidence type="ECO:0000256" key="24">
    <source>
        <dbReference type="ARBA" id="ARBA00031597"/>
    </source>
</evidence>
<keyword evidence="15" id="KW-0406">Ion transport</keyword>
<evidence type="ECO:0000256" key="8">
    <source>
        <dbReference type="ARBA" id="ARBA00022723"/>
    </source>
</evidence>
<dbReference type="GO" id="GO:0046872">
    <property type="term" value="F:metal ion binding"/>
    <property type="evidence" value="ECO:0007669"/>
    <property type="project" value="UniProtKB-KW"/>
</dbReference>
<keyword evidence="4" id="KW-0813">Transport</keyword>
<evidence type="ECO:0000256" key="17">
    <source>
        <dbReference type="ARBA" id="ARBA00023303"/>
    </source>
</evidence>
<dbReference type="InterPro" id="IPR005821">
    <property type="entry name" value="Ion_trans_dom"/>
</dbReference>
<keyword evidence="5" id="KW-1003">Cell membrane</keyword>
<evidence type="ECO:0000256" key="19">
    <source>
        <dbReference type="ARBA" id="ARBA00029583"/>
    </source>
</evidence>
<keyword evidence="9" id="KW-0631">Potassium channel</keyword>
<evidence type="ECO:0000256" key="14">
    <source>
        <dbReference type="ARBA" id="ARBA00022989"/>
    </source>
</evidence>
<evidence type="ECO:0000256" key="16">
    <source>
        <dbReference type="ARBA" id="ARBA00023136"/>
    </source>
</evidence>
<dbReference type="FunFam" id="3.40.50.720:FF:000098">
    <property type="entry name" value="calcium-activated potassium channel subunit alpha-1 isoform X3"/>
    <property type="match status" value="1"/>
</dbReference>
<name>A0A671WTE7_SPAAU</name>
<dbReference type="AlphaFoldDB" id="A0A671WTE7"/>
<feature type="region of interest" description="Disordered" evidence="28">
    <location>
        <begin position="1136"/>
        <end position="1182"/>
    </location>
</feature>
<reference evidence="31" key="1">
    <citation type="submission" date="2021-04" db="EMBL/GenBank/DDBJ databases">
        <authorList>
            <consortium name="Wellcome Sanger Institute Data Sharing"/>
        </authorList>
    </citation>
    <scope>NUCLEOTIDE SEQUENCE [LARGE SCALE GENOMIC DNA]</scope>
</reference>
<evidence type="ECO:0000256" key="15">
    <source>
        <dbReference type="ARBA" id="ARBA00023065"/>
    </source>
</evidence>
<feature type="compositionally biased region" description="Low complexity" evidence="28">
    <location>
        <begin position="1138"/>
        <end position="1158"/>
    </location>
</feature>
<keyword evidence="8" id="KW-0479">Metal-binding</keyword>
<dbReference type="InterPro" id="IPR048735">
    <property type="entry name" value="Slowpoke-like_C"/>
</dbReference>
<evidence type="ECO:0000256" key="6">
    <source>
        <dbReference type="ARBA" id="ARBA00022538"/>
    </source>
</evidence>
<dbReference type="Pfam" id="PF22614">
    <property type="entry name" value="Slo-like_RCK"/>
    <property type="match status" value="2"/>
</dbReference>
<evidence type="ECO:0000256" key="10">
    <source>
        <dbReference type="ARBA" id="ARBA00022837"/>
    </source>
</evidence>
<dbReference type="Pfam" id="PF21014">
    <property type="entry name" value="Slowpoke_C"/>
    <property type="match status" value="1"/>
</dbReference>
<evidence type="ECO:0000259" key="30">
    <source>
        <dbReference type="PROSITE" id="PS51201"/>
    </source>
</evidence>
<comment type="similarity">
    <text evidence="2">Belongs to the potassium channel family. Calcium-activated (TC 1.A.1.3) subfamily. KCa1.1/KCNMA1 sub-subfamily.</text>
</comment>
<evidence type="ECO:0000256" key="18">
    <source>
        <dbReference type="ARBA" id="ARBA00029579"/>
    </source>
</evidence>
<feature type="compositionally biased region" description="Gly residues" evidence="28">
    <location>
        <begin position="1"/>
        <end position="13"/>
    </location>
</feature>
<dbReference type="FunFam" id="3.40.50.720:FF:000005">
    <property type="entry name" value="calcium-activated potassium channel subunit alpha-1 isoform X6"/>
    <property type="match status" value="1"/>
</dbReference>
<evidence type="ECO:0000256" key="23">
    <source>
        <dbReference type="ARBA" id="ARBA00030652"/>
    </source>
</evidence>
<dbReference type="GO" id="GO:0060072">
    <property type="term" value="F:large conductance calcium-activated potassium channel activity"/>
    <property type="evidence" value="ECO:0007669"/>
    <property type="project" value="TreeGrafter"/>
</dbReference>
<feature type="transmembrane region" description="Helical" evidence="29">
    <location>
        <begin position="312"/>
        <end position="331"/>
    </location>
</feature>
<reference evidence="31" key="2">
    <citation type="submission" date="2025-08" db="UniProtKB">
        <authorList>
            <consortium name="Ensembl"/>
        </authorList>
    </citation>
    <scope>IDENTIFICATION</scope>
</reference>
<comment type="catalytic activity">
    <reaction evidence="27">
        <text>K(+)(in) = K(+)(out)</text>
        <dbReference type="Rhea" id="RHEA:29463"/>
        <dbReference type="ChEBI" id="CHEBI:29103"/>
    </reaction>
</comment>
<dbReference type="FunFam" id="1.10.287.70:FF:000015">
    <property type="entry name" value="Calcium-activated potassium channel subunit alpha-1 isoform X7"/>
    <property type="match status" value="1"/>
</dbReference>
<feature type="transmembrane region" description="Helical" evidence="29">
    <location>
        <begin position="276"/>
        <end position="297"/>
    </location>
</feature>
<evidence type="ECO:0000313" key="31">
    <source>
        <dbReference type="Ensembl" id="ENSSAUP00010041237.1"/>
    </source>
</evidence>
<evidence type="ECO:0000256" key="5">
    <source>
        <dbReference type="ARBA" id="ARBA00022475"/>
    </source>
</evidence>
<dbReference type="Ensembl" id="ENSSAUT00010043432.1">
    <property type="protein sequence ID" value="ENSSAUP00010041237.1"/>
    <property type="gene ID" value="ENSSAUG00010016762.1"/>
</dbReference>
<dbReference type="InterPro" id="IPR003929">
    <property type="entry name" value="K_chnl_BK_asu"/>
</dbReference>
<feature type="transmembrane region" description="Helical" evidence="29">
    <location>
        <begin position="193"/>
        <end position="211"/>
    </location>
</feature>
<dbReference type="Proteomes" id="UP000472265">
    <property type="component" value="Chromosome 20"/>
</dbReference>
<reference evidence="31" key="3">
    <citation type="submission" date="2025-09" db="UniProtKB">
        <authorList>
            <consortium name="Ensembl"/>
        </authorList>
    </citation>
    <scope>IDENTIFICATION</scope>
</reference>
<dbReference type="PRINTS" id="PR01449">
    <property type="entry name" value="BKCHANNELA"/>
</dbReference>
<keyword evidence="17" id="KW-0407">Ion channel</keyword>
<dbReference type="PROSITE" id="PS51201">
    <property type="entry name" value="RCK_N"/>
    <property type="match status" value="2"/>
</dbReference>
<evidence type="ECO:0000256" key="7">
    <source>
        <dbReference type="ARBA" id="ARBA00022692"/>
    </source>
</evidence>
<dbReference type="Gene3D" id="1.10.287.70">
    <property type="match status" value="1"/>
</dbReference>
<keyword evidence="12" id="KW-0851">Voltage-gated channel</keyword>
<evidence type="ECO:0000256" key="3">
    <source>
        <dbReference type="ARBA" id="ARBA00018044"/>
    </source>
</evidence>
<sequence length="1182" mass="132906">MRRQRGAGGGGAGWSSPKRLNLSPPPRSTIMSKNRDKFNPDPSIHISKMSVIIPFSPDVPCDSNGQRMWWAFLASSMVTFFGGLFIILLWRTLKYLWTVCCHCNAKKKEVHRITTGDGIKRTDKDDPAASEVGWMTSVKDWAGVMISAQTLTGRVLVVLVFALSIGALVIYFIDSSDPIESCQNFYKDFTLQIDMAFNVFFLLYFGLRFIAANDKLWFWLEVNSVVDFFTVPPVFVSVYLNRSWLGLRFLRALRLIQFSEILQFLNILKTSNSIKLVNLCSIFISTWLTAAGFIHLVENSGDPWENFQNSQALSYWECVYLLMVTMSTVGYGDVYAKTTLGRLFMVFFILGGLAMFASYVPEIIELIGNRKKYGGSYSAVNGRKHIVVCGHITLESVSNFLKDFLHKDRDDVNVEIVFLHNISPNLELEALFKRHFTQVEFYQGSVLNPHDLARVKIESADACLILANKYCADPDAEDASNIMRVISIKNYHPKIRIITQMLQYHNKAHLLNIPSWTWKEGDDAICLAELKLGFIAQSCLAQGLSTMLANLFSMRSFIKIEEDTWQKYYLEGVANEMYTEYLSSAFVGLSFPVICELCYVKLKLLLIAIEYKSDQRESRSRWLTLINPGNHVKMQEGTLGFFIASDAKEVKRALFYCKACHDDITDPKRIKKCGCKKFEEDQQSALSPKKKQRNGGMRNSPNSSPKIMRHDPLLIPGNEQIESMDENIKKYDSTGMFHWCPSKDIEKVILTRSEAAMTVLSGHVVVCIFGDVKSALIGLRNFVMPLRASNFHYHELKHIVFVGSLEYLKREWETLHNFPKVSILPGTPLSRADLRAVNINLCDMCVILSANQNNIDDASLQDKECILASLNIKSMLFDDSIGVLQANSQGFTPPGMDRSSPENSPVHGLVRQTSVTTGANIPIITELAKPGKKLPVISFSQDKSSGTSIQMITELVNDSNVQFLDQDDDDDPDTELYLTQPFACGTAFAVSVLDSLMSATYFNDNILTLIRTLVTGGATPELEGLLAEENALRGGYSTPQTLANRDRCRVAQLALYDGPFADLGDGGCYGDLFCKALKTYNMLCFGIYRLRDAHLNSQSQCTKRYVITNPPYAFELVPSDLIFCLMQFDHNAGQSRTSFSHSSHSSHSSSKKSSSVHSIPTTNRTNRNKSRDSRDKQKYVPL</sequence>
<dbReference type="GeneTree" id="ENSGT00940000154935"/>
<dbReference type="Pfam" id="PF00520">
    <property type="entry name" value="Ion_trans"/>
    <property type="match status" value="1"/>
</dbReference>
<evidence type="ECO:0000256" key="22">
    <source>
        <dbReference type="ARBA" id="ARBA00030518"/>
    </source>
</evidence>
<dbReference type="GO" id="GO:0034702">
    <property type="term" value="C:monoatomic ion channel complex"/>
    <property type="evidence" value="ECO:0007669"/>
    <property type="project" value="UniProtKB-KW"/>
</dbReference>
<keyword evidence="7 29" id="KW-0812">Transmembrane</keyword>
<evidence type="ECO:0000256" key="4">
    <source>
        <dbReference type="ARBA" id="ARBA00022448"/>
    </source>
</evidence>
<feature type="region of interest" description="Disordered" evidence="28">
    <location>
        <begin position="1"/>
        <end position="36"/>
    </location>
</feature>
<evidence type="ECO:0000256" key="1">
    <source>
        <dbReference type="ARBA" id="ARBA00004651"/>
    </source>
</evidence>
<feature type="domain" description="RCK N-terminal" evidence="30">
    <location>
        <begin position="383"/>
        <end position="525"/>
    </location>
</feature>
<keyword evidence="6" id="KW-0633">Potassium transport</keyword>
<proteinExistence type="inferred from homology"/>
<keyword evidence="32" id="KW-1185">Reference proteome</keyword>
<accession>A0A671WTE7</accession>
<dbReference type="PANTHER" id="PTHR10027:SF33">
    <property type="entry name" value="CALCIUM-ACTIVATED POTASSIUM CHANNEL SUBUNIT ALPHA-1-RELATED"/>
    <property type="match status" value="1"/>
</dbReference>
<feature type="transmembrane region" description="Helical" evidence="29">
    <location>
        <begin position="155"/>
        <end position="173"/>
    </location>
</feature>
<comment type="subcellular location">
    <subcellularLocation>
        <location evidence="1">Cell membrane</location>
        <topology evidence="1">Multi-pass membrane protein</topology>
    </subcellularLocation>
</comment>
<keyword evidence="11" id="KW-0460">Magnesium</keyword>